<feature type="region of interest" description="Disordered" evidence="1">
    <location>
        <begin position="1"/>
        <end position="20"/>
    </location>
</feature>
<dbReference type="Ensembl" id="ENSMUST00000111423.3">
    <property type="protein sequence ID" value="ENSMUSP00000107053.3"/>
    <property type="gene ID" value="ENSMUSG00000079222.3"/>
</dbReference>
<accession>A0AAG1F924</accession>
<feature type="compositionally biased region" description="Polar residues" evidence="1">
    <location>
        <begin position="131"/>
        <end position="141"/>
    </location>
</feature>
<evidence type="ECO:0000313" key="2">
    <source>
        <dbReference type="Ensembl" id="ENSMUSP00000107053.3"/>
    </source>
</evidence>
<proteinExistence type="predicted"/>
<sequence>MPHSPSGPESMVKDDSPAANALAMAQEVPCTPANKKARRKKCPNWSNSKRGLQKKKPRQEEMMGVASPGHGVQEKLKAVSRRTLWKDDSSTNVKEVTKTLRARMRCAQTSNSQEISKEASKTSGRKRPSTARRTTQGASRV</sequence>
<dbReference type="EMBL" id="AC132444">
    <property type="status" value="NOT_ANNOTATED_CDS"/>
    <property type="molecule type" value="Genomic_DNA"/>
</dbReference>
<protein>
    <submittedName>
        <fullName evidence="2">Uncharacterized protein</fullName>
    </submittedName>
</protein>
<reference evidence="2" key="4">
    <citation type="submission" date="2025-09" db="UniProtKB">
        <authorList>
            <consortium name="Ensembl"/>
        </authorList>
    </citation>
    <scope>IDENTIFICATION</scope>
    <source>
        <strain evidence="2">C57BL/6J</strain>
    </source>
</reference>
<evidence type="ECO:0000313" key="3">
    <source>
        <dbReference type="Proteomes" id="UP000000589"/>
    </source>
</evidence>
<dbReference type="Proteomes" id="UP000000589">
    <property type="component" value="Chromosome 1"/>
</dbReference>
<organism evidence="2 3">
    <name type="scientific">Mus musculus</name>
    <name type="common">Mouse</name>
    <dbReference type="NCBI Taxonomy" id="10090"/>
    <lineage>
        <taxon>Eukaryota</taxon>
        <taxon>Metazoa</taxon>
        <taxon>Chordata</taxon>
        <taxon>Craniata</taxon>
        <taxon>Vertebrata</taxon>
        <taxon>Euteleostomi</taxon>
        <taxon>Mammalia</taxon>
        <taxon>Eutheria</taxon>
        <taxon>Euarchontoglires</taxon>
        <taxon>Glires</taxon>
        <taxon>Rodentia</taxon>
        <taxon>Myomorpha</taxon>
        <taxon>Muroidea</taxon>
        <taxon>Muridae</taxon>
        <taxon>Murinae</taxon>
        <taxon>Mus</taxon>
        <taxon>Mus</taxon>
    </lineage>
</organism>
<dbReference type="SMR" id="A0AAG1F924"/>
<feature type="region of interest" description="Disordered" evidence="1">
    <location>
        <begin position="27"/>
        <end position="141"/>
    </location>
</feature>
<name>A0AAG1F924_MOUSE</name>
<keyword evidence="3" id="KW-1185">Reference proteome</keyword>
<dbReference type="AlphaFoldDB" id="A0AAG1F924"/>
<reference evidence="3" key="1">
    <citation type="journal article" date="2009" name="PLoS Biol.">
        <title>Lineage-specific biology revealed by a finished genome assembly of the mouse.</title>
        <authorList>
            <consortium name="Mouse Genome Sequencing Consortium"/>
            <person name="Church D.M."/>
            <person name="Goodstadt L."/>
            <person name="Hillier L.W."/>
            <person name="Zody M.C."/>
            <person name="Goldstein S."/>
            <person name="She X."/>
            <person name="Bult C.J."/>
            <person name="Agarwala R."/>
            <person name="Cherry J.L."/>
            <person name="DiCuccio M."/>
            <person name="Hlavina W."/>
            <person name="Kapustin Y."/>
            <person name="Meric P."/>
            <person name="Maglott D."/>
            <person name="Birtle Z."/>
            <person name="Marques A.C."/>
            <person name="Graves T."/>
            <person name="Zhou S."/>
            <person name="Teague B."/>
            <person name="Potamousis K."/>
            <person name="Churas C."/>
            <person name="Place M."/>
            <person name="Herschleb J."/>
            <person name="Runnheim R."/>
            <person name="Forrest D."/>
            <person name="Amos-Landgraf J."/>
            <person name="Schwartz D.C."/>
            <person name="Cheng Z."/>
            <person name="Lindblad-Toh K."/>
            <person name="Eichler E.E."/>
            <person name="Ponting C.P."/>
        </authorList>
    </citation>
    <scope>NUCLEOTIDE SEQUENCE [LARGE SCALE GENOMIC DNA]</scope>
    <source>
        <strain evidence="3">C57BL/6J</strain>
    </source>
</reference>
<reference evidence="2" key="3">
    <citation type="submission" date="2025-08" db="UniProtKB">
        <authorList>
            <consortium name="Ensembl"/>
        </authorList>
    </citation>
    <scope>IDENTIFICATION</scope>
    <source>
        <strain evidence="2">C57BL/6J</strain>
    </source>
</reference>
<reference evidence="3" key="2">
    <citation type="journal article" date="2011" name="PLoS Biol.">
        <title>Modernizing reference genome assemblies.</title>
        <authorList>
            <person name="Church D.M."/>
            <person name="Schneider V.A."/>
            <person name="Graves T."/>
            <person name="Auger K."/>
            <person name="Cunningham F."/>
            <person name="Bouk N."/>
            <person name="Chen H.C."/>
            <person name="Agarwala R."/>
            <person name="McLaren W.M."/>
            <person name="Ritchie G.R."/>
            <person name="Albracht D."/>
            <person name="Kremitzki M."/>
            <person name="Rock S."/>
            <person name="Kotkiewicz H."/>
            <person name="Kremitzki C."/>
            <person name="Wollam A."/>
            <person name="Trani L."/>
            <person name="Fulton L."/>
            <person name="Fulton R."/>
            <person name="Matthews L."/>
            <person name="Whitehead S."/>
            <person name="Chow W."/>
            <person name="Torrance J."/>
            <person name="Dunn M."/>
            <person name="Harden G."/>
            <person name="Threadgold G."/>
            <person name="Wood J."/>
            <person name="Collins J."/>
            <person name="Heath P."/>
            <person name="Griffiths G."/>
            <person name="Pelan S."/>
            <person name="Grafham D."/>
            <person name="Eichler E.E."/>
            <person name="Weinstock G."/>
            <person name="Mardis E.R."/>
            <person name="Wilson R.K."/>
            <person name="Howe K."/>
            <person name="Flicek P."/>
            <person name="Hubbard T."/>
        </authorList>
    </citation>
    <scope>NUCLEOTIDE SEQUENCE [LARGE SCALE GENOMIC DNA]</scope>
    <source>
        <strain evidence="3">C57BL/6J</strain>
    </source>
</reference>
<evidence type="ECO:0000256" key="1">
    <source>
        <dbReference type="SAM" id="MobiDB-lite"/>
    </source>
</evidence>